<keyword evidence="11" id="KW-1185">Reference proteome</keyword>
<keyword evidence="4 6" id="KW-0630">Potassium</keyword>
<comment type="cofactor">
    <cofactor evidence="6">
        <name>K(+)</name>
        <dbReference type="ChEBI" id="CHEBI:29103"/>
    </cofactor>
    <text evidence="6">Binds 1 potassium ion per subunit.</text>
</comment>
<evidence type="ECO:0000256" key="5">
    <source>
        <dbReference type="ARBA" id="ARBA00023134"/>
    </source>
</evidence>
<name>E0TES7_PARBH</name>
<dbReference type="Gene3D" id="3.40.50.300">
    <property type="entry name" value="P-loop containing nucleotide triphosphate hydrolases"/>
    <property type="match status" value="1"/>
</dbReference>
<feature type="domain" description="G" evidence="7">
    <location>
        <begin position="207"/>
        <end position="294"/>
    </location>
</feature>
<dbReference type="KEGG" id="pbr:PB2503_04427"/>
<evidence type="ECO:0000256" key="6">
    <source>
        <dbReference type="HAMAP-Rule" id="MF_00379"/>
    </source>
</evidence>
<feature type="binding site" evidence="6">
    <location>
        <position position="219"/>
    </location>
    <ligand>
        <name>Mg(2+)</name>
        <dbReference type="ChEBI" id="CHEBI:18420"/>
    </ligand>
</feature>
<dbReference type="CDD" id="cd04164">
    <property type="entry name" value="trmE"/>
    <property type="match status" value="1"/>
</dbReference>
<dbReference type="GO" id="GO:0002098">
    <property type="term" value="P:tRNA wobble uridine modification"/>
    <property type="evidence" value="ECO:0007669"/>
    <property type="project" value="TreeGrafter"/>
</dbReference>
<dbReference type="CDD" id="cd14858">
    <property type="entry name" value="TrmE_N"/>
    <property type="match status" value="1"/>
</dbReference>
<dbReference type="Gene3D" id="1.20.120.430">
    <property type="entry name" value="tRNA modification GTPase MnmE domain 2"/>
    <property type="match status" value="1"/>
</dbReference>
<evidence type="ECO:0000256" key="2">
    <source>
        <dbReference type="ARBA" id="ARBA00022694"/>
    </source>
</evidence>
<evidence type="ECO:0000259" key="7">
    <source>
        <dbReference type="Pfam" id="PF01926"/>
    </source>
</evidence>
<dbReference type="Pfam" id="PF12631">
    <property type="entry name" value="MnmE_helical"/>
    <property type="match status" value="1"/>
</dbReference>
<dbReference type="STRING" id="314260.PB2503_04427"/>
<dbReference type="GO" id="GO:0003924">
    <property type="term" value="F:GTPase activity"/>
    <property type="evidence" value="ECO:0007669"/>
    <property type="project" value="UniProtKB-UniRule"/>
</dbReference>
<dbReference type="HAMAP" id="MF_00379">
    <property type="entry name" value="GTPase_MnmE"/>
    <property type="match status" value="1"/>
</dbReference>
<keyword evidence="5 6" id="KW-0342">GTP-binding</keyword>
<evidence type="ECO:0000313" key="10">
    <source>
        <dbReference type="EMBL" id="ADM08960.1"/>
    </source>
</evidence>
<dbReference type="Proteomes" id="UP000001302">
    <property type="component" value="Chromosome"/>
</dbReference>
<dbReference type="InterPro" id="IPR027368">
    <property type="entry name" value="MnmE_dom2"/>
</dbReference>
<evidence type="ECO:0000256" key="3">
    <source>
        <dbReference type="ARBA" id="ARBA00022741"/>
    </source>
</evidence>
<evidence type="ECO:0000256" key="1">
    <source>
        <dbReference type="ARBA" id="ARBA00011043"/>
    </source>
</evidence>
<reference evidence="11" key="1">
    <citation type="submission" date="2010-08" db="EMBL/GenBank/DDBJ databases">
        <title>Genome sequence of Parvularcula bermudensis HTCC2503.</title>
        <authorList>
            <person name="Kang D.-M."/>
            <person name="Oh H.-M."/>
            <person name="Cho J.-C."/>
        </authorList>
    </citation>
    <scope>NUCLEOTIDE SEQUENCE [LARGE SCALE GENOMIC DNA]</scope>
    <source>
        <strain evidence="11">ATCC BAA-594 / HTCC2503 / KCTC 12087</strain>
    </source>
</reference>
<comment type="subcellular location">
    <subcellularLocation>
        <location evidence="6">Cytoplasm</location>
    </subcellularLocation>
</comment>
<feature type="binding site" evidence="6">
    <location>
        <position position="22"/>
    </location>
    <ligand>
        <name>(6S)-5-formyl-5,6,7,8-tetrahydrofolate</name>
        <dbReference type="ChEBI" id="CHEBI:57457"/>
    </ligand>
</feature>
<feature type="binding site" evidence="6">
    <location>
        <position position="234"/>
    </location>
    <ligand>
        <name>K(+)</name>
        <dbReference type="ChEBI" id="CHEBI:29103"/>
    </ligand>
</feature>
<dbReference type="Pfam" id="PF01926">
    <property type="entry name" value="MMR_HSR1"/>
    <property type="match status" value="1"/>
</dbReference>
<keyword evidence="6" id="KW-0460">Magnesium</keyword>
<dbReference type="InterPro" id="IPR005225">
    <property type="entry name" value="Small_GTP-bd"/>
</dbReference>
<dbReference type="PANTHER" id="PTHR42714:SF2">
    <property type="entry name" value="TRNA MODIFICATION GTPASE GTPBP3, MITOCHONDRIAL"/>
    <property type="match status" value="1"/>
</dbReference>
<dbReference type="HOGENOM" id="CLU_019624_3_1_5"/>
<feature type="binding site" evidence="6">
    <location>
        <begin position="259"/>
        <end position="262"/>
    </location>
    <ligand>
        <name>GTP</name>
        <dbReference type="ChEBI" id="CHEBI:37565"/>
    </ligand>
</feature>
<keyword evidence="6" id="KW-0479">Metal-binding</keyword>
<dbReference type="SUPFAM" id="SSF52540">
    <property type="entry name" value="P-loop containing nucleoside triphosphate hydrolases"/>
    <property type="match status" value="1"/>
</dbReference>
<feature type="binding site" evidence="6">
    <location>
        <position position="240"/>
    </location>
    <ligand>
        <name>Mg(2+)</name>
        <dbReference type="ChEBI" id="CHEBI:18420"/>
    </ligand>
</feature>
<dbReference type="GO" id="GO:0030488">
    <property type="term" value="P:tRNA methylation"/>
    <property type="evidence" value="ECO:0007669"/>
    <property type="project" value="TreeGrafter"/>
</dbReference>
<dbReference type="PANTHER" id="PTHR42714">
    <property type="entry name" value="TRNA MODIFICATION GTPASE GTPBP3"/>
    <property type="match status" value="1"/>
</dbReference>
<reference evidence="10 11" key="2">
    <citation type="journal article" date="2011" name="J. Bacteriol.">
        <title>Complete genome sequence of strain HTCC2503T of Parvularcula bermudensis, the type species of the order "Parvularculales" in the class Alphaproteobacteria.</title>
        <authorList>
            <person name="Oh H.M."/>
            <person name="Kang I."/>
            <person name="Vergin K.L."/>
            <person name="Kang D."/>
            <person name="Rhee K.H."/>
            <person name="Giovannoni S.J."/>
            <person name="Cho J.C."/>
        </authorList>
    </citation>
    <scope>NUCLEOTIDE SEQUENCE [LARGE SCALE GENOMIC DNA]</scope>
    <source>
        <strain evidence="11">ATCC BAA-594 / HTCC2503 / KCTC 12087</strain>
    </source>
</reference>
<dbReference type="InterPro" id="IPR031168">
    <property type="entry name" value="G_TrmE"/>
</dbReference>
<keyword evidence="6" id="KW-0378">Hydrolase</keyword>
<organism evidence="10 11">
    <name type="scientific">Parvularcula bermudensis (strain ATCC BAA-594 / HTCC2503 / KCTC 12087)</name>
    <dbReference type="NCBI Taxonomy" id="314260"/>
    <lineage>
        <taxon>Bacteria</taxon>
        <taxon>Pseudomonadati</taxon>
        <taxon>Pseudomonadota</taxon>
        <taxon>Alphaproteobacteria</taxon>
        <taxon>Parvularculales</taxon>
        <taxon>Parvularculaceae</taxon>
        <taxon>Parvularcula</taxon>
    </lineage>
</organism>
<dbReference type="InterPro" id="IPR018948">
    <property type="entry name" value="GTP-bd_TrmE_N"/>
</dbReference>
<comment type="caution">
    <text evidence="6">Lacks conserved residue(s) required for the propagation of feature annotation.</text>
</comment>
<accession>E0TES7</accession>
<comment type="subunit">
    <text evidence="6">Homodimer. Heterotetramer of two MnmE and two MnmG subunits.</text>
</comment>
<dbReference type="SUPFAM" id="SSF116878">
    <property type="entry name" value="TrmE connector domain"/>
    <property type="match status" value="1"/>
</dbReference>
<dbReference type="Pfam" id="PF10396">
    <property type="entry name" value="TrmE_N"/>
    <property type="match status" value="1"/>
</dbReference>
<dbReference type="EC" id="3.6.-.-" evidence="6"/>
<feature type="domain" description="GTP-binding protein TrmE N-terminal" evidence="8">
    <location>
        <begin position="2"/>
        <end position="108"/>
    </location>
</feature>
<evidence type="ECO:0000259" key="8">
    <source>
        <dbReference type="Pfam" id="PF10396"/>
    </source>
</evidence>
<feature type="binding site" evidence="6">
    <location>
        <begin position="215"/>
        <end position="220"/>
    </location>
    <ligand>
        <name>GTP</name>
        <dbReference type="ChEBI" id="CHEBI:37565"/>
    </ligand>
</feature>
<feature type="domain" description="MnmE helical" evidence="9">
    <location>
        <begin position="111"/>
        <end position="418"/>
    </location>
</feature>
<feature type="binding site" evidence="6">
    <location>
        <position position="421"/>
    </location>
    <ligand>
        <name>(6S)-5-formyl-5,6,7,8-tetrahydrofolate</name>
        <dbReference type="ChEBI" id="CHEBI:57457"/>
    </ligand>
</feature>
<dbReference type="InterPro" id="IPR025867">
    <property type="entry name" value="MnmE_helical"/>
</dbReference>
<evidence type="ECO:0000256" key="4">
    <source>
        <dbReference type="ARBA" id="ARBA00022958"/>
    </source>
</evidence>
<dbReference type="NCBIfam" id="TIGR00231">
    <property type="entry name" value="small_GTP"/>
    <property type="match status" value="1"/>
</dbReference>
<comment type="function">
    <text evidence="6">Exhibits a very high intrinsic GTPase hydrolysis rate. Involved in the addition of a carboxymethylaminomethyl (cmnm) group at the wobble position (U34) of certain tRNAs, forming tRNA-cmnm(5)s(2)U34.</text>
</comment>
<feature type="binding site" evidence="6">
    <location>
        <position position="236"/>
    </location>
    <ligand>
        <name>K(+)</name>
        <dbReference type="ChEBI" id="CHEBI:29103"/>
    </ligand>
</feature>
<dbReference type="InterPro" id="IPR004520">
    <property type="entry name" value="GTPase_MnmE"/>
</dbReference>
<feature type="binding site" evidence="6">
    <location>
        <position position="239"/>
    </location>
    <ligand>
        <name>K(+)</name>
        <dbReference type="ChEBI" id="CHEBI:29103"/>
    </ligand>
</feature>
<dbReference type="GO" id="GO:0005737">
    <property type="term" value="C:cytoplasm"/>
    <property type="evidence" value="ECO:0007669"/>
    <property type="project" value="UniProtKB-SubCell"/>
</dbReference>
<protein>
    <recommendedName>
        <fullName evidence="6">tRNA modification GTPase MnmE</fullName>
        <ecNumber evidence="6">3.6.-.-</ecNumber>
    </recommendedName>
</protein>
<dbReference type="InterPro" id="IPR027266">
    <property type="entry name" value="TrmE/GcvT-like"/>
</dbReference>
<dbReference type="EMBL" id="CP002156">
    <property type="protein sequence ID" value="ADM08960.1"/>
    <property type="molecule type" value="Genomic_DNA"/>
</dbReference>
<feature type="binding site" evidence="6">
    <location>
        <position position="108"/>
    </location>
    <ligand>
        <name>(6S)-5-formyl-5,6,7,8-tetrahydrofolate</name>
        <dbReference type="ChEBI" id="CHEBI:57457"/>
    </ligand>
</feature>
<evidence type="ECO:0000259" key="9">
    <source>
        <dbReference type="Pfam" id="PF12631"/>
    </source>
</evidence>
<feature type="binding site" evidence="6">
    <location>
        <begin position="234"/>
        <end position="240"/>
    </location>
    <ligand>
        <name>GTP</name>
        <dbReference type="ChEBI" id="CHEBI:37565"/>
    </ligand>
</feature>
<keyword evidence="6" id="KW-0963">Cytoplasm</keyword>
<dbReference type="InterPro" id="IPR027417">
    <property type="entry name" value="P-loop_NTPase"/>
</dbReference>
<gene>
    <name evidence="6" type="primary">mnmE</name>
    <name evidence="6" type="synonym">trmE</name>
    <name evidence="10" type="ordered locus">PB2503_04427</name>
</gene>
<dbReference type="GO" id="GO:0005525">
    <property type="term" value="F:GTP binding"/>
    <property type="evidence" value="ECO:0007669"/>
    <property type="project" value="UniProtKB-UniRule"/>
</dbReference>
<proteinExistence type="inferred from homology"/>
<dbReference type="eggNOG" id="COG0486">
    <property type="taxonomic scope" value="Bacteria"/>
</dbReference>
<feature type="binding site" evidence="6">
    <location>
        <position position="69"/>
    </location>
    <ligand>
        <name>(6S)-5-formyl-5,6,7,8-tetrahydrofolate</name>
        <dbReference type="ChEBI" id="CHEBI:57457"/>
    </ligand>
</feature>
<dbReference type="GO" id="GO:0046872">
    <property type="term" value="F:metal ion binding"/>
    <property type="evidence" value="ECO:0007669"/>
    <property type="project" value="UniProtKB-KW"/>
</dbReference>
<comment type="similarity">
    <text evidence="1 6">Belongs to the TRAFAC class TrmE-Era-EngA-EngB-Septin-like GTPase superfamily. TrmE GTPase family.</text>
</comment>
<sequence>MGKAGIAVWRLSGPASGEILDRLSGGRPRPQARRATHRYLVTPEGALLDDGLVLWFPGPASATGEDMVELHLHGSLAVARALPPILSNLGARAAMPGEFTLRGFHHGKMSLLAVEGLAALLDSETEAQRRQAMRTLSGEGSAQVARWRAHLLRARAVLESAIDFPDEEDIPAQIAEEVRPALVALYGELQTALAEAKDARRLREGIEVAIIGPPNAGKSTLLNALLKEDRALVSSLPGTTRDIVSARLEIGGRVVEILDTAGIREATTDDIERAGVERSRDAAARADLVIACSPAGAPPPAIDTDAQILAVATKADEGRAASDPRLAISVHSGANWDRFLTAFTEAVLALGGGGLFAYERQRLLIGEAATAVERILAADLADPELLAEQVRAIGHTLDALTGKIGTEDILGEIFSAFCIGK</sequence>
<keyword evidence="2 6" id="KW-0819">tRNA processing</keyword>
<dbReference type="InterPro" id="IPR006073">
    <property type="entry name" value="GTP-bd"/>
</dbReference>
<evidence type="ECO:0000313" key="11">
    <source>
        <dbReference type="Proteomes" id="UP000001302"/>
    </source>
</evidence>
<dbReference type="AlphaFoldDB" id="E0TES7"/>
<keyword evidence="3 6" id="KW-0547">Nucleotide-binding</keyword>
<dbReference type="NCBIfam" id="NF003661">
    <property type="entry name" value="PRK05291.1-3"/>
    <property type="match status" value="1"/>
</dbReference>
<feature type="binding site" evidence="6">
    <location>
        <position position="215"/>
    </location>
    <ligand>
        <name>K(+)</name>
        <dbReference type="ChEBI" id="CHEBI:29103"/>
    </ligand>
</feature>
<dbReference type="Gene3D" id="3.30.1360.120">
    <property type="entry name" value="Probable tRNA modification gtpase trme, domain 1"/>
    <property type="match status" value="1"/>
</dbReference>